<comment type="caution">
    <text evidence="1">The sequence shown here is derived from an EMBL/GenBank/DDBJ whole genome shotgun (WGS) entry which is preliminary data.</text>
</comment>
<gene>
    <name evidence="1" type="ORF">S12H4_03973</name>
</gene>
<name>X1SX42_9ZZZZ</name>
<dbReference type="AlphaFoldDB" id="X1SX42"/>
<evidence type="ECO:0000313" key="1">
    <source>
        <dbReference type="EMBL" id="GAI72389.1"/>
    </source>
</evidence>
<sequence length="194" mass="22353">MNRRVGCRLPVNADTANGSPYFFKDPSKPQYYTTPVPRSVIYAGGDPEHIETLLPYFNDTANSAKSLVILQDQADPKRPLFVITSLRTHFFPRGTWKAYLYQDKRPTGLFDRLQGSLTLYLEPCQIPPWLTWRFLSRHIRQQFDTTNKRHLRKPDGLLIDPTPHQIALLYGQGHLTYTPKHKSHRAGNRSEAGH</sequence>
<protein>
    <submittedName>
        <fullName evidence="1">Uncharacterized protein</fullName>
    </submittedName>
</protein>
<reference evidence="1" key="1">
    <citation type="journal article" date="2014" name="Front. Microbiol.">
        <title>High frequency of phylogenetically diverse reductive dehalogenase-homologous genes in deep subseafloor sedimentary metagenomes.</title>
        <authorList>
            <person name="Kawai M."/>
            <person name="Futagami T."/>
            <person name="Toyoda A."/>
            <person name="Takaki Y."/>
            <person name="Nishi S."/>
            <person name="Hori S."/>
            <person name="Arai W."/>
            <person name="Tsubouchi T."/>
            <person name="Morono Y."/>
            <person name="Uchiyama I."/>
            <person name="Ito T."/>
            <person name="Fujiyama A."/>
            <person name="Inagaki F."/>
            <person name="Takami H."/>
        </authorList>
    </citation>
    <scope>NUCLEOTIDE SEQUENCE</scope>
    <source>
        <strain evidence="1">Expedition CK06-06</strain>
    </source>
</reference>
<dbReference type="EMBL" id="BARW01001171">
    <property type="protein sequence ID" value="GAI72389.1"/>
    <property type="molecule type" value="Genomic_DNA"/>
</dbReference>
<accession>X1SX42</accession>
<proteinExistence type="predicted"/>
<organism evidence="1">
    <name type="scientific">marine sediment metagenome</name>
    <dbReference type="NCBI Taxonomy" id="412755"/>
    <lineage>
        <taxon>unclassified sequences</taxon>
        <taxon>metagenomes</taxon>
        <taxon>ecological metagenomes</taxon>
    </lineage>
</organism>